<gene>
    <name evidence="3" type="ORF">HQN79_01065</name>
</gene>
<evidence type="ECO:0000256" key="2">
    <source>
        <dbReference type="SAM" id="Phobius"/>
    </source>
</evidence>
<organism evidence="3 4">
    <name type="scientific">Thiomicrorhabdus xiamenensis</name>
    <dbReference type="NCBI Taxonomy" id="2739063"/>
    <lineage>
        <taxon>Bacteria</taxon>
        <taxon>Pseudomonadati</taxon>
        <taxon>Pseudomonadota</taxon>
        <taxon>Gammaproteobacteria</taxon>
        <taxon>Thiotrichales</taxon>
        <taxon>Piscirickettsiaceae</taxon>
        <taxon>Thiomicrorhabdus</taxon>
    </lineage>
</organism>
<dbReference type="EMBL" id="CP054020">
    <property type="protein sequence ID" value="QKI88264.1"/>
    <property type="molecule type" value="Genomic_DNA"/>
</dbReference>
<dbReference type="RefSeq" id="WP_173283860.1">
    <property type="nucleotide sequence ID" value="NZ_CP054020.1"/>
</dbReference>
<feature type="transmembrane region" description="Helical" evidence="2">
    <location>
        <begin position="20"/>
        <end position="38"/>
    </location>
</feature>
<evidence type="ECO:0000313" key="3">
    <source>
        <dbReference type="EMBL" id="QKI88264.1"/>
    </source>
</evidence>
<dbReference type="KEGG" id="txa:HQN79_01065"/>
<feature type="transmembrane region" description="Helical" evidence="2">
    <location>
        <begin position="44"/>
        <end position="61"/>
    </location>
</feature>
<protein>
    <submittedName>
        <fullName evidence="3">Uncharacterized protein</fullName>
    </submittedName>
</protein>
<keyword evidence="2" id="KW-1133">Transmembrane helix</keyword>
<keyword evidence="4" id="KW-1185">Reference proteome</keyword>
<accession>A0A7D4SXE6</accession>
<proteinExistence type="predicted"/>
<keyword evidence="2" id="KW-0812">Transmembrane</keyword>
<reference evidence="3 4" key="1">
    <citation type="submission" date="2020-05" db="EMBL/GenBank/DDBJ databases">
        <title>Thiomicrorhabdus sediminis sp.nov. and Thiomicrorhabdus xiamenensis sp.nov., novel sulfur-oxidizing bacteria isolated from coastal sediment.</title>
        <authorList>
            <person name="Liu X."/>
        </authorList>
    </citation>
    <scope>NUCLEOTIDE SEQUENCE [LARGE SCALE GENOMIC DNA]</scope>
    <source>
        <strain evidence="3 4">G2</strain>
    </source>
</reference>
<dbReference type="Proteomes" id="UP000504724">
    <property type="component" value="Chromosome"/>
</dbReference>
<dbReference type="AlphaFoldDB" id="A0A7D4SXE6"/>
<feature type="transmembrane region" description="Helical" evidence="2">
    <location>
        <begin position="91"/>
        <end position="113"/>
    </location>
</feature>
<keyword evidence="2" id="KW-0472">Membrane</keyword>
<sequence>MHYQVTDQEKHSAKIPHHIFNINVIITHLAISQVALEIGGGSPLPFLLVPIISGLVIFYLFKRSQQALSQGDSWFVAANWTLAWRRGRNLLISYAVATLVIGIGVVLGNLVGGGLMMNDFSAEGSSTSIVEKISLFFGAIVVFFTVLYNFLQTGISVYDAGKGIIDPKIEKFAPRGENANEELGEGSDEIHHPGAKQMNENNTEEKQ</sequence>
<evidence type="ECO:0000313" key="4">
    <source>
        <dbReference type="Proteomes" id="UP000504724"/>
    </source>
</evidence>
<feature type="region of interest" description="Disordered" evidence="1">
    <location>
        <begin position="176"/>
        <end position="207"/>
    </location>
</feature>
<evidence type="ECO:0000256" key="1">
    <source>
        <dbReference type="SAM" id="MobiDB-lite"/>
    </source>
</evidence>
<name>A0A7D4SXE6_9GAMM</name>
<feature type="transmembrane region" description="Helical" evidence="2">
    <location>
        <begin position="133"/>
        <end position="151"/>
    </location>
</feature>